<dbReference type="RefSeq" id="WP_187769845.1">
    <property type="nucleotide sequence ID" value="NZ_JACTVM010000004.1"/>
</dbReference>
<sequence>MSQPIVPSAADLEEQQPRLHWAALLFTVVTMLSAMLVGLTASDHFTRFTMAAAVMGCVALWQALRDPLVMTGMTTVILGAVAGWGLNFYDRIWWYDDFAHFTFSLVSTLAIARLMLHRFRAEPAVLLPIVLWLTWLGIGSLWEIGEWTSDQLQSTHHSRGYADTMADMILNSSGSGIAAWVYWRWLRTPADLQRQS</sequence>
<feature type="transmembrane region" description="Helical" evidence="1">
    <location>
        <begin position="68"/>
        <end position="86"/>
    </location>
</feature>
<feature type="transmembrane region" description="Helical" evidence="1">
    <location>
        <begin position="21"/>
        <end position="39"/>
    </location>
</feature>
<dbReference type="Pfam" id="PF09997">
    <property type="entry name" value="DUF2238"/>
    <property type="match status" value="1"/>
</dbReference>
<dbReference type="Proteomes" id="UP000620591">
    <property type="component" value="Unassembled WGS sequence"/>
</dbReference>
<evidence type="ECO:0000313" key="2">
    <source>
        <dbReference type="EMBL" id="MBC9227244.1"/>
    </source>
</evidence>
<reference evidence="2" key="1">
    <citation type="submission" date="2020-09" db="EMBL/GenBank/DDBJ databases">
        <title>Novel species in genus Aeromicrobium.</title>
        <authorList>
            <person name="Zhang G."/>
        </authorList>
    </citation>
    <scope>NUCLEOTIDE SEQUENCE</scope>
    <source>
        <strain evidence="2">Zg-636</strain>
    </source>
</reference>
<feature type="transmembrane region" description="Helical" evidence="1">
    <location>
        <begin position="98"/>
        <end position="116"/>
    </location>
</feature>
<keyword evidence="1" id="KW-1133">Transmembrane helix</keyword>
<proteinExistence type="predicted"/>
<dbReference type="EMBL" id="JACTVM010000004">
    <property type="protein sequence ID" value="MBC9227244.1"/>
    <property type="molecule type" value="Genomic_DNA"/>
</dbReference>
<evidence type="ECO:0008006" key="4">
    <source>
        <dbReference type="Google" id="ProtNLM"/>
    </source>
</evidence>
<organism evidence="2 3">
    <name type="scientific">Aeromicrobium senzhongii</name>
    <dbReference type="NCBI Taxonomy" id="2663859"/>
    <lineage>
        <taxon>Bacteria</taxon>
        <taxon>Bacillati</taxon>
        <taxon>Actinomycetota</taxon>
        <taxon>Actinomycetes</taxon>
        <taxon>Propionibacteriales</taxon>
        <taxon>Nocardioidaceae</taxon>
        <taxon>Aeromicrobium</taxon>
    </lineage>
</organism>
<keyword evidence="1" id="KW-0812">Transmembrane</keyword>
<evidence type="ECO:0000313" key="3">
    <source>
        <dbReference type="Proteomes" id="UP000620591"/>
    </source>
</evidence>
<feature type="transmembrane region" description="Helical" evidence="1">
    <location>
        <begin position="123"/>
        <end position="142"/>
    </location>
</feature>
<dbReference type="InterPro" id="IPR014509">
    <property type="entry name" value="YjdF-like"/>
</dbReference>
<dbReference type="AlphaFoldDB" id="A0A8I0K306"/>
<name>A0A8I0K306_9ACTN</name>
<keyword evidence="1" id="KW-0472">Membrane</keyword>
<protein>
    <recommendedName>
        <fullName evidence="4">DUF2238 domain-containing protein</fullName>
    </recommendedName>
</protein>
<evidence type="ECO:0000256" key="1">
    <source>
        <dbReference type="SAM" id="Phobius"/>
    </source>
</evidence>
<gene>
    <name evidence="2" type="ORF">IBG24_13060</name>
</gene>
<accession>A0A8I0K306</accession>
<feature type="transmembrane region" description="Helical" evidence="1">
    <location>
        <begin position="168"/>
        <end position="186"/>
    </location>
</feature>
<comment type="caution">
    <text evidence="2">The sequence shown here is derived from an EMBL/GenBank/DDBJ whole genome shotgun (WGS) entry which is preliminary data.</text>
</comment>